<protein>
    <recommendedName>
        <fullName evidence="2">CCHC-type domain-containing protein</fullName>
    </recommendedName>
</protein>
<accession>A0A7S4M3T5</accession>
<gene>
    <name evidence="3" type="ORF">OAUR00152_LOCUS151</name>
</gene>
<evidence type="ECO:0000259" key="2">
    <source>
        <dbReference type="PROSITE" id="PS50158"/>
    </source>
</evidence>
<dbReference type="EMBL" id="HBKQ01000223">
    <property type="protein sequence ID" value="CAE2199616.1"/>
    <property type="molecule type" value="Transcribed_RNA"/>
</dbReference>
<dbReference type="GO" id="GO:0008270">
    <property type="term" value="F:zinc ion binding"/>
    <property type="evidence" value="ECO:0007669"/>
    <property type="project" value="UniProtKB-KW"/>
</dbReference>
<proteinExistence type="predicted"/>
<dbReference type="InterPro" id="IPR036875">
    <property type="entry name" value="Znf_CCHC_sf"/>
</dbReference>
<dbReference type="AlphaFoldDB" id="A0A7S4M3T5"/>
<dbReference type="Gene3D" id="4.10.60.10">
    <property type="entry name" value="Zinc finger, CCHC-type"/>
    <property type="match status" value="1"/>
</dbReference>
<dbReference type="GO" id="GO:0003676">
    <property type="term" value="F:nucleic acid binding"/>
    <property type="evidence" value="ECO:0007669"/>
    <property type="project" value="InterPro"/>
</dbReference>
<name>A0A7S4M3T5_9STRA</name>
<sequence length="421" mass="48182">MVEPEIDIAASSQWHVFSTINALEKSDASLLQYGEKYIYLINETISVLKYWGVQWAGNPEMQSLLNKNSLLHEIEESIVAIHILMEWFKRRFNNTRYSSCRKVLLVDLCCGKGIYSLLLSYLAHKIPILKASITKCLMVDKANVNWVHIQYANRDHRQDNGREFMSALPIECLGKVNVHSDSFAQHLFSAAADHDIALNGIHLCKHLSPRAVSLFNILGSERVPFLCLAPCCLPRLKVGAEFGVSVRLYETDEEMSRREETNARRARARRKYKVCYICEEGAHKVRDCPVLPNHSDPRRDEIIREAVSKLPCWICGHKGHQRSDCAYKSERQSVSTKSIKPPSVRIDAKRVRESETPFETYCQVLFETVGQVDHVSAEDAQKVDDDMVKRILTTELDGKEAHSQPDNWNGKRKCKWIVAER</sequence>
<keyword evidence="1" id="KW-0479">Metal-binding</keyword>
<dbReference type="InterPro" id="IPR001878">
    <property type="entry name" value="Znf_CCHC"/>
</dbReference>
<keyword evidence="1" id="KW-0863">Zinc-finger</keyword>
<keyword evidence="1" id="KW-0862">Zinc</keyword>
<reference evidence="3" key="1">
    <citation type="submission" date="2021-01" db="EMBL/GenBank/DDBJ databases">
        <authorList>
            <person name="Corre E."/>
            <person name="Pelletier E."/>
            <person name="Niang G."/>
            <person name="Scheremetjew M."/>
            <person name="Finn R."/>
            <person name="Kale V."/>
            <person name="Holt S."/>
            <person name="Cochrane G."/>
            <person name="Meng A."/>
            <person name="Brown T."/>
            <person name="Cohen L."/>
        </authorList>
    </citation>
    <scope>NUCLEOTIDE SEQUENCE</scope>
    <source>
        <strain evidence="3">Isolate 1302-5</strain>
    </source>
</reference>
<dbReference type="SUPFAM" id="SSF57756">
    <property type="entry name" value="Retrovirus zinc finger-like domains"/>
    <property type="match status" value="1"/>
</dbReference>
<evidence type="ECO:0000313" key="3">
    <source>
        <dbReference type="EMBL" id="CAE2199616.1"/>
    </source>
</evidence>
<dbReference type="SMART" id="SM00343">
    <property type="entry name" value="ZnF_C2HC"/>
    <property type="match status" value="2"/>
</dbReference>
<organism evidence="3">
    <name type="scientific">Odontella aurita</name>
    <dbReference type="NCBI Taxonomy" id="265563"/>
    <lineage>
        <taxon>Eukaryota</taxon>
        <taxon>Sar</taxon>
        <taxon>Stramenopiles</taxon>
        <taxon>Ochrophyta</taxon>
        <taxon>Bacillariophyta</taxon>
        <taxon>Mediophyceae</taxon>
        <taxon>Biddulphiophycidae</taxon>
        <taxon>Eupodiscales</taxon>
        <taxon>Odontellaceae</taxon>
        <taxon>Odontella</taxon>
    </lineage>
</organism>
<dbReference type="PROSITE" id="PS50158">
    <property type="entry name" value="ZF_CCHC"/>
    <property type="match status" value="1"/>
</dbReference>
<evidence type="ECO:0000256" key="1">
    <source>
        <dbReference type="PROSITE-ProRule" id="PRU00047"/>
    </source>
</evidence>
<feature type="domain" description="CCHC-type" evidence="2">
    <location>
        <begin position="312"/>
        <end position="325"/>
    </location>
</feature>